<proteinExistence type="predicted"/>
<dbReference type="AlphaFoldDB" id="A0A172WD51"/>
<dbReference type="InterPro" id="IPR022781">
    <property type="entry name" value="Flagellar_biosynth_FliO"/>
</dbReference>
<keyword evidence="2" id="KW-1003">Cell membrane</keyword>
<evidence type="ECO:0000256" key="5">
    <source>
        <dbReference type="ARBA" id="ARBA00023136"/>
    </source>
</evidence>
<evidence type="ECO:0000313" key="7">
    <source>
        <dbReference type="EMBL" id="ANF16891.1"/>
    </source>
</evidence>
<name>A0A172WD51_BUCSC</name>
<gene>
    <name evidence="7" type="ORF">XW81_00380</name>
</gene>
<keyword evidence="4 6" id="KW-1133">Transmembrane helix</keyword>
<dbReference type="OrthoDB" id="6897726at2"/>
<evidence type="ECO:0000313" key="8">
    <source>
        <dbReference type="Proteomes" id="UP000077654"/>
    </source>
</evidence>
<accession>A0A172WD51</accession>
<dbReference type="PATRIC" id="fig|118110.3.peg.69"/>
<reference evidence="7 8" key="1">
    <citation type="submission" date="2015-04" db="EMBL/GenBank/DDBJ databases">
        <title>Buchnera aphidicola assembly.</title>
        <authorList>
            <person name="Zhang Y."/>
        </authorList>
    </citation>
    <scope>NUCLEOTIDE SEQUENCE [LARGE SCALE GENOMIC DNA]</scope>
    <source>
        <strain evidence="7 8">SC</strain>
    </source>
</reference>
<evidence type="ECO:0000256" key="6">
    <source>
        <dbReference type="SAM" id="Phobius"/>
    </source>
</evidence>
<dbReference type="STRING" id="118110.XW81_00380"/>
<keyword evidence="8" id="KW-1185">Reference proteome</keyword>
<sequence>MYTTFSSNFLRTLFSQYGMLFFKIVTVILIFFWVIRKIILEKKIINSSSISIVEKIPIGSSENIIIINLKEVRLVLGVTSKNISLLYTLSPKKEQSKKTLLVKAVKIDDAIKQFAKRIGIKK</sequence>
<evidence type="ECO:0000256" key="3">
    <source>
        <dbReference type="ARBA" id="ARBA00022692"/>
    </source>
</evidence>
<dbReference type="GO" id="GO:0044781">
    <property type="term" value="P:bacterial-type flagellum organization"/>
    <property type="evidence" value="ECO:0007669"/>
    <property type="project" value="InterPro"/>
</dbReference>
<comment type="subcellular location">
    <subcellularLocation>
        <location evidence="1">Cell membrane</location>
    </subcellularLocation>
</comment>
<dbReference type="GO" id="GO:0016020">
    <property type="term" value="C:membrane"/>
    <property type="evidence" value="ECO:0007669"/>
    <property type="project" value="InterPro"/>
</dbReference>
<dbReference type="Pfam" id="PF04347">
    <property type="entry name" value="FliO"/>
    <property type="match status" value="1"/>
</dbReference>
<protein>
    <recommendedName>
        <fullName evidence="9">Flagellar protein</fullName>
    </recommendedName>
</protein>
<evidence type="ECO:0000256" key="2">
    <source>
        <dbReference type="ARBA" id="ARBA00022475"/>
    </source>
</evidence>
<dbReference type="EMBL" id="CP011299">
    <property type="protein sequence ID" value="ANF16891.1"/>
    <property type="molecule type" value="Genomic_DNA"/>
</dbReference>
<dbReference type="Proteomes" id="UP000077654">
    <property type="component" value="Chromosome"/>
</dbReference>
<organism evidence="7 8">
    <name type="scientific">Buchnera aphidicola subsp. Schlechtendalia chinensis</name>
    <dbReference type="NCBI Taxonomy" id="118110"/>
    <lineage>
        <taxon>Bacteria</taxon>
        <taxon>Pseudomonadati</taxon>
        <taxon>Pseudomonadota</taxon>
        <taxon>Gammaproteobacteria</taxon>
        <taxon>Enterobacterales</taxon>
        <taxon>Erwiniaceae</taxon>
        <taxon>Buchnera</taxon>
    </lineage>
</organism>
<dbReference type="RefSeq" id="WP_075473848.1">
    <property type="nucleotide sequence ID" value="NZ_CP011299.1"/>
</dbReference>
<evidence type="ECO:0000256" key="4">
    <source>
        <dbReference type="ARBA" id="ARBA00022989"/>
    </source>
</evidence>
<keyword evidence="3 6" id="KW-0812">Transmembrane</keyword>
<evidence type="ECO:0000256" key="1">
    <source>
        <dbReference type="ARBA" id="ARBA00004236"/>
    </source>
</evidence>
<evidence type="ECO:0008006" key="9">
    <source>
        <dbReference type="Google" id="ProtNLM"/>
    </source>
</evidence>
<feature type="transmembrane region" description="Helical" evidence="6">
    <location>
        <begin position="14"/>
        <end position="35"/>
    </location>
</feature>
<keyword evidence="5 6" id="KW-0472">Membrane</keyword>